<reference evidence="10" key="3">
    <citation type="submission" date="2025-09" db="UniProtKB">
        <authorList>
            <consortium name="Ensembl"/>
        </authorList>
    </citation>
    <scope>IDENTIFICATION</scope>
</reference>
<dbReference type="Ensembl" id="ENSCSAVT00000012011.1">
    <property type="protein sequence ID" value="ENSCSAVP00000011873.1"/>
    <property type="gene ID" value="ENSCSAVG00000006971.1"/>
</dbReference>
<comment type="catalytic activity">
    <reaction evidence="6 7">
        <text>L-glutamate 5-semialdehyde + NAD(+) + H2O = L-glutamate + NADH + 2 H(+)</text>
        <dbReference type="Rhea" id="RHEA:30235"/>
        <dbReference type="ChEBI" id="CHEBI:15377"/>
        <dbReference type="ChEBI" id="CHEBI:15378"/>
        <dbReference type="ChEBI" id="CHEBI:29985"/>
        <dbReference type="ChEBI" id="CHEBI:57540"/>
        <dbReference type="ChEBI" id="CHEBI:57945"/>
        <dbReference type="ChEBI" id="CHEBI:58066"/>
        <dbReference type="EC" id="1.2.1.88"/>
    </reaction>
</comment>
<dbReference type="PANTHER" id="PTHR42862">
    <property type="entry name" value="DELTA-1-PYRROLINE-5-CARBOXYLATE DEHYDROGENASE 1, ISOFORM A-RELATED"/>
    <property type="match status" value="1"/>
</dbReference>
<dbReference type="HOGENOM" id="CLU_005391_4_1_1"/>
<dbReference type="FunFam" id="3.40.309.10:FF:000005">
    <property type="entry name" value="1-pyrroline-5-carboxylate dehydrogenase 1"/>
    <property type="match status" value="1"/>
</dbReference>
<sequence length="546" mass="60313">VQDTQVLLCTMNPFIHLQPGSKERQEVHDALNVVESRTEDVPIVIGGEELYTKDVHYQVSPYNHRQKIAKFSYATSDMINDAIENSISVRAEWEAKPLADRAQVFLKAADVFANEKRAEILATTMAGQAKNVIQAEIDAGPELIDFFRFNANYALELENQQPINPEPDIVNSVQYRGLEGFIAAISPFNFTAIGGNLAGTPALMGNVVLWKPSDTAMLASWLVYKVLRECGLPPGVIQFLPADGPTFGNTITASEHLAGINFTGSVPTFTKLWQQVGENLPRYRTFPRLAGECGGKNYHFVHSSADVDSVVNGTIRSAFEFSGQKCSACSRAYIPKSLWGQIKQGLVDKHRDIKVGDPGDFSIFLSAVIDKASFDRNKSYLEHAKSSSDIEVLAGGECDNSTGYFVQPTILECKDPQDKLMREEIFGPVLACYVYEDGDYKNVLKLINSTSEYGLTGSNCHIPQFNLCFRSVIEEASSVLRNSAGNFYVNDKSTGSVVGQQWFGGSRKSGTNDKPGSPHYVLKWVSPQAIKRTKVPLTDWKYPSMK</sequence>
<dbReference type="PANTHER" id="PTHR42862:SF1">
    <property type="entry name" value="DELTA-1-PYRROLINE-5-CARBOXYLATE DEHYDROGENASE 2, ISOFORM A-RELATED"/>
    <property type="match status" value="1"/>
</dbReference>
<dbReference type="InterPro" id="IPR016163">
    <property type="entry name" value="Ald_DH_C"/>
</dbReference>
<dbReference type="CDD" id="cd07123">
    <property type="entry name" value="ALDH_F4-17_P5CDH"/>
    <property type="match status" value="1"/>
</dbReference>
<evidence type="ECO:0000256" key="6">
    <source>
        <dbReference type="ARBA" id="ARBA00048142"/>
    </source>
</evidence>
<protein>
    <recommendedName>
        <fullName evidence="7 8">Multifunctional fusion protein</fullName>
    </recommendedName>
    <domain>
        <recommendedName>
            <fullName evidence="8">Delta-1-pyrroline-5-carboxylate dehydrogenase</fullName>
            <shortName evidence="8">P5C dehydrogenase</shortName>
        </recommendedName>
        <alternativeName>
            <fullName evidence="7">L-glutamate gamma-semialdehyde dehydrogenase</fullName>
        </alternativeName>
    </domain>
    <domain>
        <recommendedName>
            <fullName evidence="7">L-glutamate gamma-semialdehyde dehydrogenase</fullName>
            <ecNumber evidence="7">1.2.1.88</ecNumber>
        </recommendedName>
    </domain>
</protein>
<organism evidence="10 11">
    <name type="scientific">Ciona savignyi</name>
    <name type="common">Pacific transparent sea squirt</name>
    <dbReference type="NCBI Taxonomy" id="51511"/>
    <lineage>
        <taxon>Eukaryota</taxon>
        <taxon>Metazoa</taxon>
        <taxon>Chordata</taxon>
        <taxon>Tunicata</taxon>
        <taxon>Ascidiacea</taxon>
        <taxon>Phlebobranchia</taxon>
        <taxon>Cionidae</taxon>
        <taxon>Ciona</taxon>
    </lineage>
</organism>
<evidence type="ECO:0000256" key="1">
    <source>
        <dbReference type="ARBA" id="ARBA00004786"/>
    </source>
</evidence>
<dbReference type="SUPFAM" id="SSF53720">
    <property type="entry name" value="ALDH-like"/>
    <property type="match status" value="1"/>
</dbReference>
<dbReference type="AlphaFoldDB" id="H2Z2R1"/>
<dbReference type="UniPathway" id="UPA00261">
    <property type="reaction ID" value="UER00374"/>
</dbReference>
<evidence type="ECO:0000256" key="8">
    <source>
        <dbReference type="RuleBase" id="RU366030"/>
    </source>
</evidence>
<evidence type="ECO:0000256" key="4">
    <source>
        <dbReference type="ARBA" id="ARBA00023027"/>
    </source>
</evidence>
<keyword evidence="11" id="KW-1185">Reference proteome</keyword>
<dbReference type="EC" id="1.2.1.88" evidence="7"/>
<dbReference type="FunCoup" id="H2Z2R1">
    <property type="interactions" value="207"/>
</dbReference>
<evidence type="ECO:0000256" key="7">
    <source>
        <dbReference type="RuleBase" id="RU366016"/>
    </source>
</evidence>
<dbReference type="InterPro" id="IPR016161">
    <property type="entry name" value="Ald_DH/histidinol_DH"/>
</dbReference>
<dbReference type="InterPro" id="IPR016162">
    <property type="entry name" value="Ald_DH_N"/>
</dbReference>
<dbReference type="Gene3D" id="3.40.605.10">
    <property type="entry name" value="Aldehyde Dehydrogenase, Chain A, domain 1"/>
    <property type="match status" value="1"/>
</dbReference>
<evidence type="ECO:0000256" key="3">
    <source>
        <dbReference type="ARBA" id="ARBA00023002"/>
    </source>
</evidence>
<reference evidence="11" key="1">
    <citation type="submission" date="2003-08" db="EMBL/GenBank/DDBJ databases">
        <authorList>
            <person name="Birren B."/>
            <person name="Nusbaum C."/>
            <person name="Abebe A."/>
            <person name="Abouelleil A."/>
            <person name="Adekoya E."/>
            <person name="Ait-zahra M."/>
            <person name="Allen N."/>
            <person name="Allen T."/>
            <person name="An P."/>
            <person name="Anderson M."/>
            <person name="Anderson S."/>
            <person name="Arachchi H."/>
            <person name="Armbruster J."/>
            <person name="Bachantsang P."/>
            <person name="Baldwin J."/>
            <person name="Barry A."/>
            <person name="Bayul T."/>
            <person name="Blitshsteyn B."/>
            <person name="Bloom T."/>
            <person name="Blye J."/>
            <person name="Boguslavskiy L."/>
            <person name="Borowsky M."/>
            <person name="Boukhgalter B."/>
            <person name="Brunache A."/>
            <person name="Butler J."/>
            <person name="Calixte N."/>
            <person name="Calvo S."/>
            <person name="Camarata J."/>
            <person name="Campo K."/>
            <person name="Chang J."/>
            <person name="Cheshatsang Y."/>
            <person name="Citroen M."/>
            <person name="Collymore A."/>
            <person name="Considine T."/>
            <person name="Cook A."/>
            <person name="Cooke P."/>
            <person name="Corum B."/>
            <person name="Cuomo C."/>
            <person name="David R."/>
            <person name="Dawoe T."/>
            <person name="Degray S."/>
            <person name="Dodge S."/>
            <person name="Dooley K."/>
            <person name="Dorje P."/>
            <person name="Dorjee K."/>
            <person name="Dorris L."/>
            <person name="Duffey N."/>
            <person name="Dupes A."/>
            <person name="Elkins T."/>
            <person name="Engels R."/>
            <person name="Erickson J."/>
            <person name="Farina A."/>
            <person name="Faro S."/>
            <person name="Ferreira P."/>
            <person name="Fischer H."/>
            <person name="Fitzgerald M."/>
            <person name="Foley K."/>
            <person name="Gage D."/>
            <person name="Galagan J."/>
            <person name="Gearin G."/>
            <person name="Gnerre S."/>
            <person name="Gnirke A."/>
            <person name="Goyette A."/>
            <person name="Graham J."/>
            <person name="Grandbois E."/>
            <person name="Gyaltsen K."/>
            <person name="Hafez N."/>
            <person name="Hagopian D."/>
            <person name="Hagos B."/>
            <person name="Hall J."/>
            <person name="Hatcher B."/>
            <person name="Heller A."/>
            <person name="Higgins H."/>
            <person name="Honan T."/>
            <person name="Horn A."/>
            <person name="Houde N."/>
            <person name="Hughes L."/>
            <person name="Hulme W."/>
            <person name="Husby E."/>
            <person name="Iliev I."/>
            <person name="Jaffe D."/>
            <person name="Jones C."/>
            <person name="Kamal M."/>
            <person name="Kamat A."/>
            <person name="Kamvysselis M."/>
            <person name="Karlsson E."/>
            <person name="Kells C."/>
            <person name="Kieu A."/>
            <person name="Kisner P."/>
            <person name="Kodira C."/>
            <person name="Kulbokas E."/>
            <person name="Labutti K."/>
            <person name="Lama D."/>
            <person name="Landers T."/>
            <person name="Leger J."/>
            <person name="Levine S."/>
            <person name="Lewis D."/>
            <person name="Lewis T."/>
            <person name="Lindblad-toh K."/>
            <person name="Liu X."/>
            <person name="Lokyitsang T."/>
            <person name="Lokyitsang Y."/>
            <person name="Lucien O."/>
            <person name="Lui A."/>
            <person name="Ma L.J."/>
            <person name="Mabbitt R."/>
            <person name="Macdonald J."/>
            <person name="Maclean C."/>
            <person name="Major J."/>
            <person name="Manning J."/>
            <person name="Marabella R."/>
            <person name="Maru K."/>
            <person name="Matthews C."/>
            <person name="Mauceli E."/>
            <person name="Mccarthy M."/>
            <person name="Mcdonough S."/>
            <person name="Mcghee T."/>
            <person name="Meldrim J."/>
            <person name="Meneus L."/>
            <person name="Mesirov J."/>
            <person name="Mihalev A."/>
            <person name="Mihova T."/>
            <person name="Mikkelsen T."/>
            <person name="Mlenga V."/>
            <person name="Moru K."/>
            <person name="Mozes J."/>
            <person name="Mulrain L."/>
            <person name="Munson G."/>
            <person name="Naylor J."/>
            <person name="Newes C."/>
            <person name="Nguyen C."/>
            <person name="Nguyen N."/>
            <person name="Nguyen T."/>
            <person name="Nicol R."/>
            <person name="Nielsen C."/>
            <person name="Nizzari M."/>
            <person name="Norbu C."/>
            <person name="Norbu N."/>
            <person name="O'donnell P."/>
            <person name="Okoawo O."/>
            <person name="O'leary S."/>
            <person name="Omotosho B."/>
            <person name="O'neill K."/>
            <person name="Osman S."/>
            <person name="Parker S."/>
            <person name="Perrin D."/>
            <person name="Phunkhang P."/>
            <person name="Piqani B."/>
            <person name="Purcell S."/>
            <person name="Rachupka T."/>
            <person name="Ramasamy U."/>
            <person name="Rameau R."/>
            <person name="Ray V."/>
            <person name="Raymond C."/>
            <person name="Retta R."/>
            <person name="Richardson S."/>
            <person name="Rise C."/>
            <person name="Rodriguez J."/>
            <person name="Rogers J."/>
            <person name="Rogov P."/>
            <person name="Rutman M."/>
            <person name="Schupbach R."/>
            <person name="Seaman C."/>
            <person name="Settipalli S."/>
            <person name="Sharpe T."/>
            <person name="Sheridan J."/>
            <person name="Sherpa N."/>
            <person name="Shi J."/>
            <person name="Smirnov S."/>
            <person name="Smith C."/>
            <person name="Sougnez C."/>
            <person name="Spencer B."/>
            <person name="Stalker J."/>
            <person name="Stange-thomann N."/>
            <person name="Stavropoulos S."/>
            <person name="Stetson K."/>
            <person name="Stone C."/>
            <person name="Stone S."/>
            <person name="Stubbs M."/>
            <person name="Talamas J."/>
            <person name="Tchuinga P."/>
            <person name="Tenzing P."/>
            <person name="Tesfaye S."/>
            <person name="Theodore J."/>
            <person name="Thoulutsang Y."/>
            <person name="Topham K."/>
            <person name="Towey S."/>
            <person name="Tsamla T."/>
            <person name="Tsomo N."/>
            <person name="Vallee D."/>
            <person name="Vassiliev H."/>
            <person name="Venkataraman V."/>
            <person name="Vinson J."/>
            <person name="Vo A."/>
            <person name="Wade C."/>
            <person name="Wang S."/>
            <person name="Wangchuk T."/>
            <person name="Wangdi T."/>
            <person name="Whittaker C."/>
            <person name="Wilkinson J."/>
            <person name="Wu Y."/>
            <person name="Wyman D."/>
            <person name="Yadav S."/>
            <person name="Yang S."/>
            <person name="Yang X."/>
            <person name="Yeager S."/>
            <person name="Yee E."/>
            <person name="Young G."/>
            <person name="Zainoun J."/>
            <person name="Zembeck L."/>
            <person name="Zimmer A."/>
            <person name="Zody M."/>
            <person name="Lander E."/>
        </authorList>
    </citation>
    <scope>NUCLEOTIDE SEQUENCE [LARGE SCALE GENOMIC DNA]</scope>
</reference>
<dbReference type="InterPro" id="IPR050485">
    <property type="entry name" value="Proline_metab_enzyme"/>
</dbReference>
<dbReference type="OMA" id="FAGIHFT"/>
<keyword evidence="4 7" id="KW-0520">NAD</keyword>
<name>H2Z2R1_CIOSA</name>
<evidence type="ECO:0000256" key="2">
    <source>
        <dbReference type="ARBA" id="ARBA00009986"/>
    </source>
</evidence>
<dbReference type="InterPro" id="IPR016160">
    <property type="entry name" value="Ald_DH_CS_CYS"/>
</dbReference>
<evidence type="ECO:0000313" key="11">
    <source>
        <dbReference type="Proteomes" id="UP000007875"/>
    </source>
</evidence>
<feature type="domain" description="Aldehyde dehydrogenase" evidence="9">
    <location>
        <begin position="58"/>
        <end position="526"/>
    </location>
</feature>
<dbReference type="NCBIfam" id="TIGR01236">
    <property type="entry name" value="D1pyr5carbox1"/>
    <property type="match status" value="1"/>
</dbReference>
<dbReference type="STRING" id="51511.ENSCSAVP00000011873"/>
<proteinExistence type="inferred from homology"/>
<dbReference type="GO" id="GO:0010133">
    <property type="term" value="P:L-proline catabolic process to L-glutamate"/>
    <property type="evidence" value="ECO:0007669"/>
    <property type="project" value="UniProtKB-UniRule"/>
</dbReference>
<dbReference type="InterPro" id="IPR005931">
    <property type="entry name" value="P5CDH/ALDH4A1"/>
</dbReference>
<dbReference type="GO" id="GO:0005759">
    <property type="term" value="C:mitochondrial matrix"/>
    <property type="evidence" value="ECO:0007669"/>
    <property type="project" value="TreeGrafter"/>
</dbReference>
<dbReference type="GO" id="GO:0003842">
    <property type="term" value="F:L-glutamate gamma-semialdehyde dehydrogenase activity"/>
    <property type="evidence" value="ECO:0007669"/>
    <property type="project" value="UniProtKB-UniRule"/>
</dbReference>
<evidence type="ECO:0000256" key="5">
    <source>
        <dbReference type="ARBA" id="ARBA00023062"/>
    </source>
</evidence>
<dbReference type="Gene3D" id="3.40.309.10">
    <property type="entry name" value="Aldehyde Dehydrogenase, Chain A, domain 2"/>
    <property type="match status" value="1"/>
</dbReference>
<evidence type="ECO:0000259" key="9">
    <source>
        <dbReference type="Pfam" id="PF00171"/>
    </source>
</evidence>
<dbReference type="GeneTree" id="ENSGT00560000077335"/>
<dbReference type="InterPro" id="IPR015590">
    <property type="entry name" value="Aldehyde_DH_dom"/>
</dbReference>
<dbReference type="Pfam" id="PF00171">
    <property type="entry name" value="Aldedh"/>
    <property type="match status" value="1"/>
</dbReference>
<dbReference type="InParanoid" id="H2Z2R1"/>
<comment type="similarity">
    <text evidence="2 7">Belongs to the aldehyde dehydrogenase family.</text>
</comment>
<accession>H2Z2R1</accession>
<dbReference type="Proteomes" id="UP000007875">
    <property type="component" value="Unassembled WGS sequence"/>
</dbReference>
<dbReference type="PROSITE" id="PS00070">
    <property type="entry name" value="ALDEHYDE_DEHYDR_CYS"/>
    <property type="match status" value="1"/>
</dbReference>
<reference evidence="10" key="2">
    <citation type="submission" date="2025-08" db="UniProtKB">
        <authorList>
            <consortium name="Ensembl"/>
        </authorList>
    </citation>
    <scope>IDENTIFICATION</scope>
</reference>
<keyword evidence="5 7" id="KW-0642">Proline metabolism</keyword>
<comment type="pathway">
    <text evidence="1 7">Amino-acid degradation; L-proline degradation into L-glutamate; L-glutamate from L-proline: step 2/2.</text>
</comment>
<keyword evidence="3 7" id="KW-0560">Oxidoreductase</keyword>
<evidence type="ECO:0000313" key="10">
    <source>
        <dbReference type="Ensembl" id="ENSCSAVP00000011873.1"/>
    </source>
</evidence>
<dbReference type="eggNOG" id="KOG2455">
    <property type="taxonomic scope" value="Eukaryota"/>
</dbReference>
<dbReference type="FunFam" id="3.40.605.10:FF:000006">
    <property type="entry name" value="1-pyrroline-5-carboxylate dehydrogenase"/>
    <property type="match status" value="1"/>
</dbReference>